<sequence length="74" mass="8075">MLTLTDRQPLYECKCRQKKIVETAVDNRGQSLENRGQLGRAKCGCVAQPRTIAGDDDLRGISAVGCEPPGKTRT</sequence>
<dbReference type="AlphaFoldDB" id="A0A835PGW4"/>
<proteinExistence type="predicted"/>
<dbReference type="EMBL" id="JADCNM010000014">
    <property type="protein sequence ID" value="KAG0453605.1"/>
    <property type="molecule type" value="Genomic_DNA"/>
</dbReference>
<organism evidence="2 4">
    <name type="scientific">Vanilla planifolia</name>
    <name type="common">Vanilla</name>
    <dbReference type="NCBI Taxonomy" id="51239"/>
    <lineage>
        <taxon>Eukaryota</taxon>
        <taxon>Viridiplantae</taxon>
        <taxon>Streptophyta</taxon>
        <taxon>Embryophyta</taxon>
        <taxon>Tracheophyta</taxon>
        <taxon>Spermatophyta</taxon>
        <taxon>Magnoliopsida</taxon>
        <taxon>Liliopsida</taxon>
        <taxon>Asparagales</taxon>
        <taxon>Orchidaceae</taxon>
        <taxon>Vanilloideae</taxon>
        <taxon>Vanilleae</taxon>
        <taxon>Vanilla</taxon>
    </lineage>
</organism>
<dbReference type="Proteomes" id="UP000636800">
    <property type="component" value="Unassembled WGS sequence"/>
</dbReference>
<dbReference type="EMBL" id="JADCNL010000014">
    <property type="protein sequence ID" value="KAG0452528.1"/>
    <property type="molecule type" value="Genomic_DNA"/>
</dbReference>
<reference evidence="3 4" key="1">
    <citation type="journal article" date="2020" name="Nat. Food">
        <title>A phased Vanilla planifolia genome enables genetic improvement of flavour and production.</title>
        <authorList>
            <person name="Hasing T."/>
            <person name="Tang H."/>
            <person name="Brym M."/>
            <person name="Khazi F."/>
            <person name="Huang T."/>
            <person name="Chambers A.H."/>
        </authorList>
    </citation>
    <scope>NUCLEOTIDE SEQUENCE [LARGE SCALE GENOMIC DNA]</scope>
    <source>
        <tissue evidence="2">Leaf</tissue>
    </source>
</reference>
<evidence type="ECO:0000313" key="2">
    <source>
        <dbReference type="EMBL" id="KAG0453605.1"/>
    </source>
</evidence>
<comment type="caution">
    <text evidence="2">The sequence shown here is derived from an EMBL/GenBank/DDBJ whole genome shotgun (WGS) entry which is preliminary data.</text>
</comment>
<evidence type="ECO:0000313" key="1">
    <source>
        <dbReference type="EMBL" id="KAG0452528.1"/>
    </source>
</evidence>
<gene>
    <name evidence="2" type="ORF">HPP92_024909</name>
    <name evidence="1" type="ORF">HPP92_025192</name>
</gene>
<keyword evidence="3" id="KW-1185">Reference proteome</keyword>
<accession>A0A835PGW4</accession>
<evidence type="ECO:0000313" key="3">
    <source>
        <dbReference type="Proteomes" id="UP000636800"/>
    </source>
</evidence>
<name>A0A835PGW4_VANPL</name>
<dbReference type="Proteomes" id="UP000639772">
    <property type="component" value="Unassembled WGS sequence"/>
</dbReference>
<evidence type="ECO:0000313" key="4">
    <source>
        <dbReference type="Proteomes" id="UP000639772"/>
    </source>
</evidence>
<protein>
    <submittedName>
        <fullName evidence="2">Uncharacterized protein</fullName>
    </submittedName>
</protein>